<protein>
    <recommendedName>
        <fullName evidence="4">Toxin-antitoxin system YwqK family antitoxin</fullName>
    </recommendedName>
</protein>
<dbReference type="SUPFAM" id="SSF82185">
    <property type="entry name" value="Histone H3 K4-specific methyltransferase SET7/9 N-terminal domain"/>
    <property type="match status" value="1"/>
</dbReference>
<evidence type="ECO:0000313" key="2">
    <source>
        <dbReference type="EMBL" id="TBX68391.1"/>
    </source>
</evidence>
<keyword evidence="1" id="KW-0732">Signal</keyword>
<dbReference type="EMBL" id="SJPE01000009">
    <property type="protein sequence ID" value="TBX68391.1"/>
    <property type="molecule type" value="Genomic_DNA"/>
</dbReference>
<feature type="signal peptide" evidence="1">
    <location>
        <begin position="1"/>
        <end position="18"/>
    </location>
</feature>
<feature type="chain" id="PRO_5020739933" description="Toxin-antitoxin system YwqK family antitoxin" evidence="1">
    <location>
        <begin position="19"/>
        <end position="173"/>
    </location>
</feature>
<proteinExistence type="predicted"/>
<comment type="caution">
    <text evidence="2">The sequence shown here is derived from an EMBL/GenBank/DDBJ whole genome shotgun (WGS) entry which is preliminary data.</text>
</comment>
<accession>A0A4Q9Z3I8</accession>
<gene>
    <name evidence="2" type="ORF">EZL74_08755</name>
</gene>
<sequence>MKKLALFFFLLLSALMIGKNRYTVSTDTIWYDCDYKVTTKENAAIYKIRPYIIKDRYIHVYYNKFTHKNSLISYSLDLYDSKLEGKRTYYYDNGNVNYVVHYKNNVKEGPYIEYYDDAKIYQQGEFRQDKKEGAFIFKKKDGSVFGKEYWTNGVKTSKPTKVKPLTNKSIANR</sequence>
<dbReference type="Gene3D" id="2.20.110.10">
    <property type="entry name" value="Histone H3 K4-specific methyltransferase SET7/9 N-terminal domain"/>
    <property type="match status" value="1"/>
</dbReference>
<dbReference type="RefSeq" id="WP_131476235.1">
    <property type="nucleotide sequence ID" value="NZ_SJPE01000009.1"/>
</dbReference>
<name>A0A4Q9Z3I8_9FLAO</name>
<evidence type="ECO:0000256" key="1">
    <source>
        <dbReference type="SAM" id="SignalP"/>
    </source>
</evidence>
<organism evidence="2 3">
    <name type="scientific">Flavobacterium silvisoli</name>
    <dbReference type="NCBI Taxonomy" id="2529433"/>
    <lineage>
        <taxon>Bacteria</taxon>
        <taxon>Pseudomonadati</taxon>
        <taxon>Bacteroidota</taxon>
        <taxon>Flavobacteriia</taxon>
        <taxon>Flavobacteriales</taxon>
        <taxon>Flavobacteriaceae</taxon>
        <taxon>Flavobacterium</taxon>
    </lineage>
</organism>
<keyword evidence="3" id="KW-1185">Reference proteome</keyword>
<dbReference type="OrthoDB" id="830908at2"/>
<reference evidence="2 3" key="1">
    <citation type="submission" date="2019-02" db="EMBL/GenBank/DDBJ databases">
        <title>Flavobacterium sp. RD-2-33 isolated from forest soil.</title>
        <authorList>
            <person name="Chaudhary D.K."/>
        </authorList>
    </citation>
    <scope>NUCLEOTIDE SEQUENCE [LARGE SCALE GENOMIC DNA]</scope>
    <source>
        <strain evidence="2 3">RD-2-33</strain>
    </source>
</reference>
<dbReference type="AlphaFoldDB" id="A0A4Q9Z3I8"/>
<dbReference type="Proteomes" id="UP000293300">
    <property type="component" value="Unassembled WGS sequence"/>
</dbReference>
<evidence type="ECO:0008006" key="4">
    <source>
        <dbReference type="Google" id="ProtNLM"/>
    </source>
</evidence>
<evidence type="ECO:0000313" key="3">
    <source>
        <dbReference type="Proteomes" id="UP000293300"/>
    </source>
</evidence>